<dbReference type="Gene3D" id="3.60.10.10">
    <property type="entry name" value="Endonuclease/exonuclease/phosphatase"/>
    <property type="match status" value="1"/>
</dbReference>
<dbReference type="Pfam" id="PF03372">
    <property type="entry name" value="Exo_endo_phos"/>
    <property type="match status" value="1"/>
</dbReference>
<keyword evidence="3" id="KW-1185">Reference proteome</keyword>
<name>A4S9H4_OSTLU</name>
<sequence length="304" mass="34037">MAQNAAAATSVRVVTYNILAQVYAKSAWFPWTPRALMKSKARRANVQKKLLALDADLMALQELDGYEPSEENDARWKSWLREHGYESRYVQRTKKSNAKKDGSCVAWRASTFALEDSRNLEYNDIGYDLYGRDDANDETNENEARRRYLRDCVGNLTLLRRIKDGALVVFASTHLYWDPECADVKLAQAKMLIAECVKFRDEALIRAEGRPVHVIIGGDFNSDPQSDVYGAMNAAFTSVSNGREPQFTNVTPSFTACIDYVFLSSGVRVVAVDEQPARDTLGEGLPNTGHPSDHLPVAAKIEFD</sequence>
<organism evidence="2 3">
    <name type="scientific">Ostreococcus lucimarinus (strain CCE9901)</name>
    <dbReference type="NCBI Taxonomy" id="436017"/>
    <lineage>
        <taxon>Eukaryota</taxon>
        <taxon>Viridiplantae</taxon>
        <taxon>Chlorophyta</taxon>
        <taxon>Mamiellophyceae</taxon>
        <taxon>Mamiellales</taxon>
        <taxon>Bathycoccaceae</taxon>
        <taxon>Ostreococcus</taxon>
    </lineage>
</organism>
<dbReference type="eggNOG" id="KOG0620">
    <property type="taxonomic scope" value="Eukaryota"/>
</dbReference>
<dbReference type="InterPro" id="IPR005135">
    <property type="entry name" value="Endo/exonuclease/phosphatase"/>
</dbReference>
<reference evidence="2 3" key="1">
    <citation type="journal article" date="2007" name="Proc. Natl. Acad. Sci. U.S.A.">
        <title>The tiny eukaryote Ostreococcus provides genomic insights into the paradox of plankton speciation.</title>
        <authorList>
            <person name="Palenik B."/>
            <person name="Grimwood J."/>
            <person name="Aerts A."/>
            <person name="Rouze P."/>
            <person name="Salamov A."/>
            <person name="Putnam N."/>
            <person name="Dupont C."/>
            <person name="Jorgensen R."/>
            <person name="Derelle E."/>
            <person name="Rombauts S."/>
            <person name="Zhou K."/>
            <person name="Otillar R."/>
            <person name="Merchant S.S."/>
            <person name="Podell S."/>
            <person name="Gaasterland T."/>
            <person name="Napoli C."/>
            <person name="Gendler K."/>
            <person name="Manuell A."/>
            <person name="Tai V."/>
            <person name="Vallon O."/>
            <person name="Piganeau G."/>
            <person name="Jancek S."/>
            <person name="Heijde M."/>
            <person name="Jabbari K."/>
            <person name="Bowler C."/>
            <person name="Lohr M."/>
            <person name="Robbens S."/>
            <person name="Werner G."/>
            <person name="Dubchak I."/>
            <person name="Pazour G.J."/>
            <person name="Ren Q."/>
            <person name="Paulsen I."/>
            <person name="Delwiche C."/>
            <person name="Schmutz J."/>
            <person name="Rokhsar D."/>
            <person name="Van de Peer Y."/>
            <person name="Moreau H."/>
            <person name="Grigoriev I.V."/>
        </authorList>
    </citation>
    <scope>NUCLEOTIDE SEQUENCE [LARGE SCALE GENOMIC DNA]</scope>
    <source>
        <strain evidence="2 3">CCE9901</strain>
    </source>
</reference>
<proteinExistence type="predicted"/>
<dbReference type="GO" id="GO:0000175">
    <property type="term" value="F:3'-5'-RNA exonuclease activity"/>
    <property type="evidence" value="ECO:0007669"/>
    <property type="project" value="TreeGrafter"/>
</dbReference>
<dbReference type="SUPFAM" id="SSF56219">
    <property type="entry name" value="DNase I-like"/>
    <property type="match status" value="1"/>
</dbReference>
<dbReference type="OMA" id="QVYTYVP"/>
<dbReference type="InterPro" id="IPR050410">
    <property type="entry name" value="CCR4/nocturin_mRNA_transcr"/>
</dbReference>
<dbReference type="HOGENOM" id="CLU_016428_1_0_1"/>
<dbReference type="STRING" id="436017.A4S9H4"/>
<dbReference type="RefSeq" id="XP_001422066.1">
    <property type="nucleotide sequence ID" value="XM_001422029.1"/>
</dbReference>
<evidence type="ECO:0000313" key="2">
    <source>
        <dbReference type="EMBL" id="ABP00360.1"/>
    </source>
</evidence>
<dbReference type="InterPro" id="IPR036691">
    <property type="entry name" value="Endo/exonu/phosph_ase_sf"/>
</dbReference>
<evidence type="ECO:0000313" key="3">
    <source>
        <dbReference type="Proteomes" id="UP000001568"/>
    </source>
</evidence>
<accession>A4S9H4</accession>
<dbReference type="OrthoDB" id="2866996at2759"/>
<dbReference type="KEGG" id="olu:OSTLU_37824"/>
<dbReference type="GeneID" id="5006106"/>
<dbReference type="Proteomes" id="UP000001568">
    <property type="component" value="Chromosome 16"/>
</dbReference>
<dbReference type="EMBL" id="CP000596">
    <property type="protein sequence ID" value="ABP00360.1"/>
    <property type="molecule type" value="Genomic_DNA"/>
</dbReference>
<dbReference type="PANTHER" id="PTHR12121">
    <property type="entry name" value="CARBON CATABOLITE REPRESSOR PROTEIN 4"/>
    <property type="match status" value="1"/>
</dbReference>
<protein>
    <recommendedName>
        <fullName evidence="1">Endonuclease/exonuclease/phosphatase domain-containing protein</fullName>
    </recommendedName>
</protein>
<dbReference type="PANTHER" id="PTHR12121:SF68">
    <property type="entry name" value="CARBON CATABOLITE REPRESSOR PROTEIN 4 HOMOLOG 4-RELATED"/>
    <property type="match status" value="1"/>
</dbReference>
<feature type="domain" description="Endonuclease/exonuclease/phosphatase" evidence="1">
    <location>
        <begin position="14"/>
        <end position="294"/>
    </location>
</feature>
<dbReference type="Gramene" id="ABP00360">
    <property type="protein sequence ID" value="ABP00360"/>
    <property type="gene ID" value="OSTLU_37824"/>
</dbReference>
<gene>
    <name evidence="2" type="ORF">OSTLU_37824</name>
</gene>
<dbReference type="AlphaFoldDB" id="A4S9H4"/>
<evidence type="ECO:0000259" key="1">
    <source>
        <dbReference type="Pfam" id="PF03372"/>
    </source>
</evidence>